<gene>
    <name evidence="1" type="ORF">FGK63_08570</name>
</gene>
<organism evidence="1 2">
    <name type="scientific">Ruegeria sediminis</name>
    <dbReference type="NCBI Taxonomy" id="2583820"/>
    <lineage>
        <taxon>Bacteria</taxon>
        <taxon>Pseudomonadati</taxon>
        <taxon>Pseudomonadota</taxon>
        <taxon>Alphaproteobacteria</taxon>
        <taxon>Rhodobacterales</taxon>
        <taxon>Roseobacteraceae</taxon>
        <taxon>Ruegeria</taxon>
    </lineage>
</organism>
<name>A0ABY2X1R9_9RHOB</name>
<proteinExistence type="predicted"/>
<evidence type="ECO:0000313" key="1">
    <source>
        <dbReference type="EMBL" id="TMV09150.1"/>
    </source>
</evidence>
<comment type="caution">
    <text evidence="1">The sequence shown here is derived from an EMBL/GenBank/DDBJ whole genome shotgun (WGS) entry which is preliminary data.</text>
</comment>
<reference evidence="1 2" key="1">
    <citation type="submission" date="2019-05" db="EMBL/GenBank/DDBJ databases">
        <title>Ruegeria sp. nov., isolated from tidal flat.</title>
        <authorList>
            <person name="Kim W."/>
        </authorList>
    </citation>
    <scope>NUCLEOTIDE SEQUENCE [LARGE SCALE GENOMIC DNA]</scope>
    <source>
        <strain evidence="1 2">CAU 1488</strain>
    </source>
</reference>
<dbReference type="Proteomes" id="UP001193035">
    <property type="component" value="Unassembled WGS sequence"/>
</dbReference>
<accession>A0ABY2X1R9</accession>
<sequence length="157" mass="17988">MNSAMSPPLPEATDLERRVLAHERILQSLIAYMSQTEPRFLEHLKKRFVEPMAMVQHEHDHRNADDYAEEFIRAVMTLGETQLPKAASSRVLVKPLHQPEKRQTSAHPYYPTAQADRVRVRERNGIWEVKVDGVFHGDYHDKGNAQAAAALARLSLR</sequence>
<dbReference type="EMBL" id="VCPD01000002">
    <property type="protein sequence ID" value="TMV09150.1"/>
    <property type="molecule type" value="Genomic_DNA"/>
</dbReference>
<evidence type="ECO:0000313" key="2">
    <source>
        <dbReference type="Proteomes" id="UP001193035"/>
    </source>
</evidence>
<protein>
    <submittedName>
        <fullName evidence="1">Uncharacterized protein</fullName>
    </submittedName>
</protein>
<keyword evidence="2" id="KW-1185">Reference proteome</keyword>